<evidence type="ECO:0000256" key="1">
    <source>
        <dbReference type="SAM" id="Phobius"/>
    </source>
</evidence>
<organism evidence="2 3">
    <name type="scientific">Umbelopsis ramanniana AG</name>
    <dbReference type="NCBI Taxonomy" id="1314678"/>
    <lineage>
        <taxon>Eukaryota</taxon>
        <taxon>Fungi</taxon>
        <taxon>Fungi incertae sedis</taxon>
        <taxon>Mucoromycota</taxon>
        <taxon>Mucoromycotina</taxon>
        <taxon>Umbelopsidomycetes</taxon>
        <taxon>Umbelopsidales</taxon>
        <taxon>Umbelopsidaceae</taxon>
        <taxon>Umbelopsis</taxon>
    </lineage>
</organism>
<dbReference type="GeneID" id="75912592"/>
<proteinExistence type="predicted"/>
<keyword evidence="3" id="KW-1185">Reference proteome</keyword>
<dbReference type="Proteomes" id="UP001206595">
    <property type="component" value="Unassembled WGS sequence"/>
</dbReference>
<dbReference type="AlphaFoldDB" id="A0AAD5HF36"/>
<keyword evidence="1" id="KW-0812">Transmembrane</keyword>
<sequence length="56" mass="6320">MAVQTYDPPSINFLFFFFPPLLPLGIVWLSKALFPLSIPFSFSIHSVSVDFLSITN</sequence>
<dbReference type="RefSeq" id="XP_051447019.1">
    <property type="nucleotide sequence ID" value="XM_051587245.1"/>
</dbReference>
<keyword evidence="1" id="KW-0472">Membrane</keyword>
<protein>
    <submittedName>
        <fullName evidence="2">Uncharacterized protein</fullName>
    </submittedName>
</protein>
<gene>
    <name evidence="2" type="ORF">K450DRAFT_230407</name>
</gene>
<comment type="caution">
    <text evidence="2">The sequence shown here is derived from an EMBL/GenBank/DDBJ whole genome shotgun (WGS) entry which is preliminary data.</text>
</comment>
<keyword evidence="1" id="KW-1133">Transmembrane helix</keyword>
<evidence type="ECO:0000313" key="2">
    <source>
        <dbReference type="EMBL" id="KAI8582015.1"/>
    </source>
</evidence>
<feature type="transmembrane region" description="Helical" evidence="1">
    <location>
        <begin position="13"/>
        <end position="34"/>
    </location>
</feature>
<evidence type="ECO:0000313" key="3">
    <source>
        <dbReference type="Proteomes" id="UP001206595"/>
    </source>
</evidence>
<reference evidence="2" key="1">
    <citation type="submission" date="2021-06" db="EMBL/GenBank/DDBJ databases">
        <authorList>
            <consortium name="DOE Joint Genome Institute"/>
            <person name="Mondo S.J."/>
            <person name="Amses K.R."/>
            <person name="Simmons D.R."/>
            <person name="Longcore J.E."/>
            <person name="Seto K."/>
            <person name="Alves G.H."/>
            <person name="Bonds A.E."/>
            <person name="Quandt C.A."/>
            <person name="Davis W.J."/>
            <person name="Chang Y."/>
            <person name="Letcher P.M."/>
            <person name="Powell M.J."/>
            <person name="Kuo A."/>
            <person name="Labutti K."/>
            <person name="Pangilinan J."/>
            <person name="Andreopoulos W."/>
            <person name="Tritt A."/>
            <person name="Riley R."/>
            <person name="Hundley H."/>
            <person name="Johnson J."/>
            <person name="Lipzen A."/>
            <person name="Barry K."/>
            <person name="Berbee M.L."/>
            <person name="Buchler N.E."/>
            <person name="Grigoriev I.V."/>
            <person name="Spatafora J.W."/>
            <person name="Stajich J.E."/>
            <person name="James T.Y."/>
        </authorList>
    </citation>
    <scope>NUCLEOTIDE SEQUENCE</scope>
    <source>
        <strain evidence="2">AG</strain>
    </source>
</reference>
<reference evidence="2" key="2">
    <citation type="journal article" date="2022" name="Proc. Natl. Acad. Sci. U.S.A.">
        <title>Diploid-dominant life cycles characterize the early evolution of Fungi.</title>
        <authorList>
            <person name="Amses K.R."/>
            <person name="Simmons D.R."/>
            <person name="Longcore J.E."/>
            <person name="Mondo S.J."/>
            <person name="Seto K."/>
            <person name="Jeronimo G.H."/>
            <person name="Bonds A.E."/>
            <person name="Quandt C.A."/>
            <person name="Davis W.J."/>
            <person name="Chang Y."/>
            <person name="Federici B.A."/>
            <person name="Kuo A."/>
            <person name="LaButti K."/>
            <person name="Pangilinan J."/>
            <person name="Andreopoulos W."/>
            <person name="Tritt A."/>
            <person name="Riley R."/>
            <person name="Hundley H."/>
            <person name="Johnson J."/>
            <person name="Lipzen A."/>
            <person name="Barry K."/>
            <person name="Lang B.F."/>
            <person name="Cuomo C.A."/>
            <person name="Buchler N.E."/>
            <person name="Grigoriev I.V."/>
            <person name="Spatafora J.W."/>
            <person name="Stajich J.E."/>
            <person name="James T.Y."/>
        </authorList>
    </citation>
    <scope>NUCLEOTIDE SEQUENCE</scope>
    <source>
        <strain evidence="2">AG</strain>
    </source>
</reference>
<accession>A0AAD5HF36</accession>
<name>A0AAD5HF36_UMBRA</name>
<dbReference type="EMBL" id="MU620903">
    <property type="protein sequence ID" value="KAI8582015.1"/>
    <property type="molecule type" value="Genomic_DNA"/>
</dbReference>